<proteinExistence type="predicted"/>
<evidence type="ECO:0000313" key="1">
    <source>
        <dbReference type="EMBL" id="SUN56566.1"/>
    </source>
</evidence>
<evidence type="ECO:0000313" key="2">
    <source>
        <dbReference type="Proteomes" id="UP000254510"/>
    </source>
</evidence>
<dbReference type="EMBL" id="UHFM01000002">
    <property type="protein sequence ID" value="SUN56566.1"/>
    <property type="molecule type" value="Genomic_DNA"/>
</dbReference>
<dbReference type="Proteomes" id="UP000254510">
    <property type="component" value="Unassembled WGS sequence"/>
</dbReference>
<name>A0A380JZT6_9STRE</name>
<reference evidence="1 2" key="1">
    <citation type="submission" date="2018-06" db="EMBL/GenBank/DDBJ databases">
        <authorList>
            <consortium name="Pathogen Informatics"/>
            <person name="Doyle S."/>
        </authorList>
    </citation>
    <scope>NUCLEOTIDE SEQUENCE [LARGE SCALE GENOMIC DNA]</scope>
    <source>
        <strain evidence="1 2">NCTC13767</strain>
    </source>
</reference>
<protein>
    <submittedName>
        <fullName evidence="1">Uncharacterized protein</fullName>
    </submittedName>
</protein>
<organism evidence="1 2">
    <name type="scientific">Streptococcus gallolyticus</name>
    <dbReference type="NCBI Taxonomy" id="315405"/>
    <lineage>
        <taxon>Bacteria</taxon>
        <taxon>Bacillati</taxon>
        <taxon>Bacillota</taxon>
        <taxon>Bacilli</taxon>
        <taxon>Lactobacillales</taxon>
        <taxon>Streptococcaceae</taxon>
        <taxon>Streptococcus</taxon>
    </lineage>
</organism>
<gene>
    <name evidence="1" type="ORF">NCTC13767_00011</name>
</gene>
<sequence>MGQTGAWCLTVLDESNHLIAGMAIEKDDTVGNTANVRFLMGDGSGGSRTVKTISFTPSYWLPPNPYGFRGALKELGICLI</sequence>
<dbReference type="AlphaFoldDB" id="A0A380JZT6"/>
<accession>A0A380JZT6</accession>